<dbReference type="InterPro" id="IPR036400">
    <property type="entry name" value="Cyt_B5-like_heme/steroid_sf"/>
</dbReference>
<dbReference type="EMBL" id="HBGE01068556">
    <property type="protein sequence ID" value="CAD9164346.1"/>
    <property type="molecule type" value="Transcribed_RNA"/>
</dbReference>
<dbReference type="AlphaFoldDB" id="A0A7S1WF31"/>
<evidence type="ECO:0000313" key="2">
    <source>
        <dbReference type="EMBL" id="CAD9164346.1"/>
    </source>
</evidence>
<gene>
    <name evidence="2" type="ORF">ACAT0790_LOCUS41112</name>
</gene>
<accession>A0A7S1WF31</accession>
<feature type="region of interest" description="Disordered" evidence="1">
    <location>
        <begin position="32"/>
        <end position="77"/>
    </location>
</feature>
<evidence type="ECO:0008006" key="3">
    <source>
        <dbReference type="Google" id="ProtNLM"/>
    </source>
</evidence>
<proteinExistence type="predicted"/>
<protein>
    <recommendedName>
        <fullName evidence="3">Cytochrome b5 heme-binding domain-containing protein</fullName>
    </recommendedName>
</protein>
<evidence type="ECO:0000256" key="1">
    <source>
        <dbReference type="SAM" id="MobiDB-lite"/>
    </source>
</evidence>
<dbReference type="SUPFAM" id="SSF55856">
    <property type="entry name" value="Cytochrome b5-like heme/steroid binding domain"/>
    <property type="match status" value="1"/>
</dbReference>
<dbReference type="Gene3D" id="3.10.120.10">
    <property type="entry name" value="Cytochrome b5-like heme/steroid binding domain"/>
    <property type="match status" value="1"/>
</dbReference>
<sequence length="297" mass="33076">MKQALASCEAGLRVQPENKALVQLRGTLKRAAAASQTKPSATRLPAGAEGQGKLAPQKEPAAADTSAKCPVSQLDESDVQDIRQVADAYQWQEREPSDEERDGLKQTLVEMFRNKYLELKARASEYSSGTALSTEQYEKDQKLGLQLSGGHRPMRRPDNVELPSDFREQLGVISLNELGRYTIENKDRRYLLSIYGNLFDVSDRPDKYGPDGPYASLTGKDLTWGLVAGVDTPEFCNRCYDLFKAKDAGKDKLAGICSWLAWYETEYGKPVGLLEPYTREKELPAPPLQEMESCTVM</sequence>
<organism evidence="2">
    <name type="scientific">Alexandrium catenella</name>
    <name type="common">Red tide dinoflagellate</name>
    <name type="synonym">Gonyaulax catenella</name>
    <dbReference type="NCBI Taxonomy" id="2925"/>
    <lineage>
        <taxon>Eukaryota</taxon>
        <taxon>Sar</taxon>
        <taxon>Alveolata</taxon>
        <taxon>Dinophyceae</taxon>
        <taxon>Gonyaulacales</taxon>
        <taxon>Pyrocystaceae</taxon>
        <taxon>Alexandrium</taxon>
    </lineage>
</organism>
<name>A0A7S1WF31_ALECA</name>
<reference evidence="2" key="1">
    <citation type="submission" date="2021-01" db="EMBL/GenBank/DDBJ databases">
        <authorList>
            <person name="Corre E."/>
            <person name="Pelletier E."/>
            <person name="Niang G."/>
            <person name="Scheremetjew M."/>
            <person name="Finn R."/>
            <person name="Kale V."/>
            <person name="Holt S."/>
            <person name="Cochrane G."/>
            <person name="Meng A."/>
            <person name="Brown T."/>
            <person name="Cohen L."/>
        </authorList>
    </citation>
    <scope>NUCLEOTIDE SEQUENCE</scope>
    <source>
        <strain evidence="2">OF101</strain>
    </source>
</reference>